<feature type="domain" description="4Fe-4S ferredoxin-type" evidence="1">
    <location>
        <begin position="187"/>
        <end position="216"/>
    </location>
</feature>
<dbReference type="PANTHER" id="PTHR42827:SF1">
    <property type="entry name" value="IRON-SULFUR CLUSTER-BINDING PROTEIN"/>
    <property type="match status" value="1"/>
</dbReference>
<dbReference type="GO" id="GO:0016491">
    <property type="term" value="F:oxidoreductase activity"/>
    <property type="evidence" value="ECO:0007669"/>
    <property type="project" value="UniProtKB-ARBA"/>
</dbReference>
<reference evidence="2" key="1">
    <citation type="submission" date="2018-06" db="EMBL/GenBank/DDBJ databases">
        <title>Draft genome sequence of Methanothermobacter thermautotrophicus Strain WHS, a thermophilic, hydrogenotrophic methanogen isolated from Washburn Hot Springs in Yellowstone National Park, USA.</title>
        <authorList>
            <person name="Mckay L.J."/>
            <person name="Klingelsmith K."/>
            <person name="Inskeep W.P."/>
            <person name="Fields M.W."/>
        </authorList>
    </citation>
    <scope>NUCLEOTIDE SEQUENCE</scope>
    <source>
        <strain evidence="2">WHS</strain>
    </source>
</reference>
<dbReference type="EMBL" id="QKOF01000003">
    <property type="protein sequence ID" value="MBE2899416.1"/>
    <property type="molecule type" value="Genomic_DNA"/>
</dbReference>
<proteinExistence type="predicted"/>
<dbReference type="Proteomes" id="UP000646659">
    <property type="component" value="Unassembled WGS sequence"/>
</dbReference>
<dbReference type="SUPFAM" id="SSF54862">
    <property type="entry name" value="4Fe-4S ferredoxins"/>
    <property type="match status" value="1"/>
</dbReference>
<comment type="caution">
    <text evidence="2">The sequence shown here is derived from an EMBL/GenBank/DDBJ whole genome shotgun (WGS) entry which is preliminary data.</text>
</comment>
<organism evidence="2 3">
    <name type="scientific">Methanothermobacter thermautotrophicus</name>
    <name type="common">Methanobacterium thermoformicicum</name>
    <dbReference type="NCBI Taxonomy" id="145262"/>
    <lineage>
        <taxon>Archaea</taxon>
        <taxon>Methanobacteriati</taxon>
        <taxon>Methanobacteriota</taxon>
        <taxon>Methanomada group</taxon>
        <taxon>Methanobacteria</taxon>
        <taxon>Methanobacteriales</taxon>
        <taxon>Methanobacteriaceae</taxon>
        <taxon>Methanothermobacter</taxon>
    </lineage>
</organism>
<protein>
    <submittedName>
        <fullName evidence="2">Epoxyqueuosine reductase</fullName>
    </submittedName>
</protein>
<evidence type="ECO:0000313" key="3">
    <source>
        <dbReference type="Proteomes" id="UP000646659"/>
    </source>
</evidence>
<evidence type="ECO:0000259" key="1">
    <source>
        <dbReference type="PROSITE" id="PS51379"/>
    </source>
</evidence>
<dbReference type="InterPro" id="IPR017896">
    <property type="entry name" value="4Fe4S_Fe-S-bd"/>
</dbReference>
<dbReference type="InterPro" id="IPR017900">
    <property type="entry name" value="4Fe4S_Fe_S_CS"/>
</dbReference>
<dbReference type="PANTHER" id="PTHR42827">
    <property type="entry name" value="IRON-SULFUR CLUSTER-BINDING PROTEIN-RELATED"/>
    <property type="match status" value="1"/>
</dbReference>
<dbReference type="RefSeq" id="WP_192961212.1">
    <property type="nucleotide sequence ID" value="NZ_QKOF01000003.1"/>
</dbReference>
<dbReference type="OrthoDB" id="57427at2157"/>
<dbReference type="Gene3D" id="3.30.70.20">
    <property type="match status" value="1"/>
</dbReference>
<dbReference type="PROSITE" id="PS00198">
    <property type="entry name" value="4FE4S_FER_1"/>
    <property type="match status" value="1"/>
</dbReference>
<feature type="domain" description="4Fe-4S ferredoxin-type" evidence="1">
    <location>
        <begin position="220"/>
        <end position="253"/>
    </location>
</feature>
<dbReference type="Pfam" id="PF00037">
    <property type="entry name" value="Fer4"/>
    <property type="match status" value="1"/>
</dbReference>
<name>A0A842YJ89_METTF</name>
<gene>
    <name evidence="2" type="ORF">DNK57_01040</name>
</gene>
<sequence length="272" mass="29639">MDENNCCGDAQKTISGCGCSCGFLEYPDQSEVPEPETPSTAASREFLSRLEDYARSLGIVNIGYAPITPAVILADDFKYRNAVVFTLKMDDELIGTPPGEEAQSLNDRLYDELADLTFRLSDYLRENGYGAVAIHPMSGLLDLTSLAQNAGIGFKGTNGLLIGPENGPAQKVSAVLTSISNLPQKASEHSWIPEYCSRCGKCIKACPEDALVEVDTCCGSTVLLLEDRCLGCSEGCTYCIESCPFYSKGYETVRSKFMKLRQKLEERTNDKA</sequence>
<evidence type="ECO:0000313" key="2">
    <source>
        <dbReference type="EMBL" id="MBE2899416.1"/>
    </source>
</evidence>
<dbReference type="AlphaFoldDB" id="A0A842YJ89"/>
<dbReference type="PROSITE" id="PS51379">
    <property type="entry name" value="4FE4S_FER_2"/>
    <property type="match status" value="2"/>
</dbReference>
<accession>A0A842YJ89</accession>